<dbReference type="EMBL" id="CAJVPT010012283">
    <property type="protein sequence ID" value="CAG8586432.1"/>
    <property type="molecule type" value="Genomic_DNA"/>
</dbReference>
<feature type="non-terminal residue" evidence="1">
    <location>
        <position position="1"/>
    </location>
</feature>
<name>A0ACA9ME48_9GLOM</name>
<gene>
    <name evidence="1" type="ORF">ACOLOM_LOCUS6163</name>
</gene>
<comment type="caution">
    <text evidence="1">The sequence shown here is derived from an EMBL/GenBank/DDBJ whole genome shotgun (WGS) entry which is preliminary data.</text>
</comment>
<protein>
    <submittedName>
        <fullName evidence="1">5412_t:CDS:1</fullName>
    </submittedName>
</protein>
<evidence type="ECO:0000313" key="2">
    <source>
        <dbReference type="Proteomes" id="UP000789525"/>
    </source>
</evidence>
<accession>A0ACA9ME48</accession>
<reference evidence="1" key="1">
    <citation type="submission" date="2021-06" db="EMBL/GenBank/DDBJ databases">
        <authorList>
            <person name="Kallberg Y."/>
            <person name="Tangrot J."/>
            <person name="Rosling A."/>
        </authorList>
    </citation>
    <scope>NUCLEOTIDE SEQUENCE</scope>
    <source>
        <strain evidence="1">CL356</strain>
    </source>
</reference>
<dbReference type="Proteomes" id="UP000789525">
    <property type="component" value="Unassembled WGS sequence"/>
</dbReference>
<proteinExistence type="predicted"/>
<organism evidence="1 2">
    <name type="scientific">Acaulospora colombiana</name>
    <dbReference type="NCBI Taxonomy" id="27376"/>
    <lineage>
        <taxon>Eukaryota</taxon>
        <taxon>Fungi</taxon>
        <taxon>Fungi incertae sedis</taxon>
        <taxon>Mucoromycota</taxon>
        <taxon>Glomeromycotina</taxon>
        <taxon>Glomeromycetes</taxon>
        <taxon>Diversisporales</taxon>
        <taxon>Acaulosporaceae</taxon>
        <taxon>Acaulospora</taxon>
    </lineage>
</organism>
<sequence length="81" mass="9560">NAIYSTDSIHWNGDANAEALTRLGNNPRQRRRAFINKLRRAETLEEQLSEFSEVPRIFDEYPDPDIIHIALTFLAERFKNW</sequence>
<keyword evidence="2" id="KW-1185">Reference proteome</keyword>
<evidence type="ECO:0000313" key="1">
    <source>
        <dbReference type="EMBL" id="CAG8586432.1"/>
    </source>
</evidence>